<evidence type="ECO:0000259" key="9">
    <source>
        <dbReference type="Pfam" id="PF07992"/>
    </source>
</evidence>
<dbReference type="InterPro" id="IPR004099">
    <property type="entry name" value="Pyr_nucl-diS_OxRdtase_dimer"/>
</dbReference>
<dbReference type="OrthoDB" id="9802028at2"/>
<dbReference type="SUPFAM" id="SSF55424">
    <property type="entry name" value="FAD/NAD-linked reductases, dimerisation (C-terminal) domain"/>
    <property type="match status" value="1"/>
</dbReference>
<evidence type="ECO:0000256" key="3">
    <source>
        <dbReference type="ARBA" id="ARBA00022630"/>
    </source>
</evidence>
<dbReference type="PRINTS" id="PR00411">
    <property type="entry name" value="PNDRDTASEI"/>
</dbReference>
<evidence type="ECO:0000256" key="1">
    <source>
        <dbReference type="ARBA" id="ARBA00001974"/>
    </source>
</evidence>
<dbReference type="EMBL" id="DF968000">
    <property type="protein sequence ID" value="GAO99580.1"/>
    <property type="molecule type" value="Genomic_DNA"/>
</dbReference>
<comment type="similarity">
    <text evidence="2">Belongs to the class-III pyridine nucleotide-disulfide oxidoreductase family.</text>
</comment>
<evidence type="ECO:0000256" key="5">
    <source>
        <dbReference type="ARBA" id="ARBA00023002"/>
    </source>
</evidence>
<evidence type="ECO:0000259" key="8">
    <source>
        <dbReference type="Pfam" id="PF02852"/>
    </source>
</evidence>
<dbReference type="Pfam" id="PF07992">
    <property type="entry name" value="Pyr_redox_2"/>
    <property type="match status" value="1"/>
</dbReference>
<reference evidence="10 11" key="1">
    <citation type="journal article" date="2015" name="BMC Genomics">
        <title>Comparative genomics of Fructobacillus spp. and Leuconostoc spp. reveals niche-specific evolution of Fructobacillus spp.</title>
        <authorList>
            <person name="Endo A."/>
            <person name="Tanizawa Y."/>
            <person name="Tanaka N."/>
            <person name="Maeno S."/>
            <person name="Kumar H."/>
            <person name="Shiwa Y."/>
            <person name="Okada S."/>
            <person name="Yoshikawa H."/>
            <person name="Dicks L."/>
            <person name="Nakagawa J."/>
            <person name="Arita M."/>
        </authorList>
    </citation>
    <scope>NUCLEOTIDE SEQUENCE [LARGE SCALE GENOMIC DNA]</scope>
    <source>
        <strain evidence="10 11">JCM 12225</strain>
    </source>
</reference>
<dbReference type="Gene3D" id="3.30.390.30">
    <property type="match status" value="1"/>
</dbReference>
<evidence type="ECO:0000256" key="6">
    <source>
        <dbReference type="ARBA" id="ARBA00023097"/>
    </source>
</evidence>
<accession>A0A0K8MGC8</accession>
<keyword evidence="11" id="KW-1185">Reference proteome</keyword>
<keyword evidence="10" id="KW-0575">Peroxidase</keyword>
<feature type="domain" description="FAD/NAD(P)-binding" evidence="9">
    <location>
        <begin position="1"/>
        <end position="306"/>
    </location>
</feature>
<protein>
    <submittedName>
        <fullName evidence="10">NADH peroxidase</fullName>
    </submittedName>
</protein>
<name>A0A0K8MGC8_9LACO</name>
<keyword evidence="6" id="KW-0558">Oxidation</keyword>
<dbReference type="Pfam" id="PF02852">
    <property type="entry name" value="Pyr_redox_dim"/>
    <property type="match status" value="1"/>
</dbReference>
<dbReference type="Gene3D" id="3.50.50.60">
    <property type="entry name" value="FAD/NAD(P)-binding domain"/>
    <property type="match status" value="2"/>
</dbReference>
<dbReference type="SUPFAM" id="SSF51905">
    <property type="entry name" value="FAD/NAD(P)-binding domain"/>
    <property type="match status" value="1"/>
</dbReference>
<keyword evidence="5" id="KW-0560">Oxidoreductase</keyword>
<gene>
    <name evidence="10" type="primary">npr</name>
    <name evidence="10" type="ORF">FFIC_230640</name>
</gene>
<dbReference type="InterPro" id="IPR036188">
    <property type="entry name" value="FAD/NAD-bd_sf"/>
</dbReference>
<dbReference type="Proteomes" id="UP000253891">
    <property type="component" value="Unassembled WGS sequence"/>
</dbReference>
<organism evidence="10 11">
    <name type="scientific">Fructobacillus ficulneus</name>
    <dbReference type="NCBI Taxonomy" id="157463"/>
    <lineage>
        <taxon>Bacteria</taxon>
        <taxon>Bacillati</taxon>
        <taxon>Bacillota</taxon>
        <taxon>Bacilli</taxon>
        <taxon>Lactobacillales</taxon>
        <taxon>Lactobacillaceae</taxon>
        <taxon>Fructobacillus</taxon>
    </lineage>
</organism>
<evidence type="ECO:0000313" key="11">
    <source>
        <dbReference type="Proteomes" id="UP000253891"/>
    </source>
</evidence>
<dbReference type="STRING" id="157463.GCA_001047075_00498"/>
<comment type="cofactor">
    <cofactor evidence="1">
        <name>FAD</name>
        <dbReference type="ChEBI" id="CHEBI:57692"/>
    </cofactor>
</comment>
<dbReference type="InterPro" id="IPR023753">
    <property type="entry name" value="FAD/NAD-binding_dom"/>
</dbReference>
<evidence type="ECO:0000256" key="4">
    <source>
        <dbReference type="ARBA" id="ARBA00022827"/>
    </source>
</evidence>
<dbReference type="GO" id="GO:0004601">
    <property type="term" value="F:peroxidase activity"/>
    <property type="evidence" value="ECO:0007669"/>
    <property type="project" value="UniProtKB-KW"/>
</dbReference>
<dbReference type="RefSeq" id="WP_061992983.1">
    <property type="nucleotide sequence ID" value="NZ_DF968000.1"/>
</dbReference>
<keyword evidence="3" id="KW-0285">Flavoprotein</keyword>
<dbReference type="AlphaFoldDB" id="A0A0K8MGC8"/>
<feature type="domain" description="Pyridine nucleotide-disulphide oxidoreductase dimerisation" evidence="8">
    <location>
        <begin position="334"/>
        <end position="433"/>
    </location>
</feature>
<dbReference type="InterPro" id="IPR050260">
    <property type="entry name" value="FAD-bd_OxRdtase"/>
</dbReference>
<keyword evidence="7" id="KW-0676">Redox-active center</keyword>
<evidence type="ECO:0000313" key="10">
    <source>
        <dbReference type="EMBL" id="GAO99580.1"/>
    </source>
</evidence>
<dbReference type="PANTHER" id="PTHR43429:SF1">
    <property type="entry name" value="NAD(P)H SULFUR OXIDOREDUCTASE (COA-DEPENDENT)"/>
    <property type="match status" value="1"/>
</dbReference>
<evidence type="ECO:0000256" key="7">
    <source>
        <dbReference type="ARBA" id="ARBA00023284"/>
    </source>
</evidence>
<dbReference type="PANTHER" id="PTHR43429">
    <property type="entry name" value="PYRIDINE NUCLEOTIDE-DISULFIDE OXIDOREDUCTASE DOMAIN-CONTAINING"/>
    <property type="match status" value="1"/>
</dbReference>
<evidence type="ECO:0000256" key="2">
    <source>
        <dbReference type="ARBA" id="ARBA00009130"/>
    </source>
</evidence>
<dbReference type="PRINTS" id="PR00368">
    <property type="entry name" value="FADPNR"/>
</dbReference>
<proteinExistence type="inferred from homology"/>
<keyword evidence="4" id="KW-0274">FAD</keyword>
<dbReference type="InterPro" id="IPR016156">
    <property type="entry name" value="FAD/NAD-linked_Rdtase_dimer_sf"/>
</dbReference>
<sequence>MKIVVVGASHGGHEAAHEALTRYENAEVTVYEAGDFVSFMSCGMQLFLEGKVTDRDDVRNFKPADLEKFGGKVLTKHEVTGIDTDAKKVTVKNWATGESFEDSYDKLIISSGVTPATIPVPGNDLENVYLMRGRDWATKINDKLHDDSVKSVVVVGTGYIGIEAAEVFAKAGKKVTVIDLINRPLGNYLDEELADKVRTELEANGINLHLGHTVAAFEGEGTLTGVKDDAGQSFDADLAIVAAGVKPNTKYLEGTIDLDQRGWIKTDPYLRTSAKDVYAIGDAILPLFAPAGQPAPIALASTARREARYVIETMTMEKPARSFAGVNGSSALPVFDYNLATTGVNANNAEKMNLKIASSLYQATVRPEFVTNGNPEILIKLIFNPDTHAIMGGQVLSKADVTAHANTIALAIKAKMTLEDLAEADFFFQPGYDRQWSVLNLAAQTALGEIPSV</sequence>